<dbReference type="GO" id="GO:0005524">
    <property type="term" value="F:ATP binding"/>
    <property type="evidence" value="ECO:0007669"/>
    <property type="project" value="UniProtKB-KW"/>
</dbReference>
<sequence>MNRKPLSVGLFGGTFDPPHIGHLIAAERVRDELALDEIWFIPSYRPPHKAEQGVSQAEDRLYMVELAIAAIPYFKVSTVEFEREGPSYTFDTVMALKERFPDYRFTFIVGEDALIGLKHWHRFQELYAAVDWAALLRPGYTLPQDESYLKKVRFVVMPLIDIASSRLREMVRLGSSIRFLVPEAVRRYIEERGLYMDRTADEESDEPHSKAVRSQEEANRS</sequence>
<evidence type="ECO:0000256" key="4">
    <source>
        <dbReference type="ARBA" id="ARBA00022679"/>
    </source>
</evidence>
<keyword evidence="5 10" id="KW-0548">Nucleotidyltransferase</keyword>
<keyword evidence="3 10" id="KW-0662">Pyridine nucleotide biosynthesis</keyword>
<dbReference type="NCBIfam" id="NF000840">
    <property type="entry name" value="PRK00071.1-3"/>
    <property type="match status" value="1"/>
</dbReference>
<feature type="domain" description="Cytidyltransferase-like" evidence="12">
    <location>
        <begin position="10"/>
        <end position="168"/>
    </location>
</feature>
<keyword evidence="8 10" id="KW-0520">NAD</keyword>
<evidence type="ECO:0000256" key="6">
    <source>
        <dbReference type="ARBA" id="ARBA00022741"/>
    </source>
</evidence>
<protein>
    <recommendedName>
        <fullName evidence="10">Probable nicotinate-nucleotide adenylyltransferase</fullName>
        <ecNumber evidence="10">2.7.7.18</ecNumber>
    </recommendedName>
    <alternativeName>
        <fullName evidence="10">Deamido-NAD(+) diphosphorylase</fullName>
    </alternativeName>
    <alternativeName>
        <fullName evidence="10">Deamido-NAD(+) pyrophosphorylase</fullName>
    </alternativeName>
    <alternativeName>
        <fullName evidence="10">Nicotinate mononucleotide adenylyltransferase</fullName>
        <shortName evidence="10">NaMN adenylyltransferase</shortName>
    </alternativeName>
</protein>
<dbReference type="Pfam" id="PF01467">
    <property type="entry name" value="CTP_transf_like"/>
    <property type="match status" value="1"/>
</dbReference>
<evidence type="ECO:0000256" key="2">
    <source>
        <dbReference type="ARBA" id="ARBA00005019"/>
    </source>
</evidence>
<dbReference type="NCBIfam" id="NF000841">
    <property type="entry name" value="PRK00071.1-4"/>
    <property type="match status" value="1"/>
</dbReference>
<dbReference type="InterPro" id="IPR005248">
    <property type="entry name" value="NadD/NMNAT"/>
</dbReference>
<dbReference type="PANTHER" id="PTHR39321:SF3">
    <property type="entry name" value="PHOSPHOPANTETHEINE ADENYLYLTRANSFERASE"/>
    <property type="match status" value="1"/>
</dbReference>
<dbReference type="Proteomes" id="UP000244338">
    <property type="component" value="Unassembled WGS sequence"/>
</dbReference>
<dbReference type="HAMAP" id="MF_00244">
    <property type="entry name" value="NaMN_adenylyltr"/>
    <property type="match status" value="1"/>
</dbReference>
<dbReference type="EMBL" id="PEBX01000155">
    <property type="protein sequence ID" value="PTQ55253.1"/>
    <property type="molecule type" value="Genomic_DNA"/>
</dbReference>
<dbReference type="PANTHER" id="PTHR39321">
    <property type="entry name" value="NICOTINATE-NUCLEOTIDE ADENYLYLTRANSFERASE-RELATED"/>
    <property type="match status" value="1"/>
</dbReference>
<dbReference type="EC" id="2.7.7.18" evidence="10"/>
<keyword evidence="6 10" id="KW-0547">Nucleotide-binding</keyword>
<reference evidence="14" key="1">
    <citation type="journal article" date="2018" name="Sci. Rep.">
        <title>Lignite coal burning seam in the remote Altai Mountains harbors a hydrogen-driven thermophilic microbial community.</title>
        <authorList>
            <person name="Kadnikov V.V."/>
            <person name="Mardanov A.V."/>
            <person name="Ivasenko D.A."/>
            <person name="Antsiferov D.V."/>
            <person name="Beletsky A.V."/>
            <person name="Karnachuk O.V."/>
            <person name="Ravin N.V."/>
        </authorList>
    </citation>
    <scope>NUCLEOTIDE SEQUENCE [LARGE SCALE GENOMIC DNA]</scope>
</reference>
<dbReference type="NCBIfam" id="TIGR00482">
    <property type="entry name" value="nicotinate (nicotinamide) nucleotide adenylyltransferase"/>
    <property type="match status" value="1"/>
</dbReference>
<dbReference type="AlphaFoldDB" id="A0A2R6XXW0"/>
<evidence type="ECO:0000256" key="11">
    <source>
        <dbReference type="SAM" id="MobiDB-lite"/>
    </source>
</evidence>
<organism evidence="13 14">
    <name type="scientific">Candidatus Carbonibacillus altaicus</name>
    <dbReference type="NCBI Taxonomy" id="2163959"/>
    <lineage>
        <taxon>Bacteria</taxon>
        <taxon>Bacillati</taxon>
        <taxon>Bacillota</taxon>
        <taxon>Bacilli</taxon>
        <taxon>Bacillales</taxon>
        <taxon>Candidatus Carbonibacillus</taxon>
    </lineage>
</organism>
<dbReference type="SUPFAM" id="SSF52374">
    <property type="entry name" value="Nucleotidylyl transferase"/>
    <property type="match status" value="1"/>
</dbReference>
<evidence type="ECO:0000256" key="8">
    <source>
        <dbReference type="ARBA" id="ARBA00023027"/>
    </source>
</evidence>
<dbReference type="GO" id="GO:0004515">
    <property type="term" value="F:nicotinate-nucleotide adenylyltransferase activity"/>
    <property type="evidence" value="ECO:0007669"/>
    <property type="project" value="UniProtKB-UniRule"/>
</dbReference>
<dbReference type="GO" id="GO:0009435">
    <property type="term" value="P:NAD+ biosynthetic process"/>
    <property type="evidence" value="ECO:0007669"/>
    <property type="project" value="UniProtKB-UniRule"/>
</dbReference>
<dbReference type="CDD" id="cd02165">
    <property type="entry name" value="NMNAT"/>
    <property type="match status" value="1"/>
</dbReference>
<evidence type="ECO:0000313" key="14">
    <source>
        <dbReference type="Proteomes" id="UP000244338"/>
    </source>
</evidence>
<gene>
    <name evidence="10" type="primary">nadD</name>
    <name evidence="13" type="ORF">BSOLF_2785</name>
</gene>
<dbReference type="UniPathway" id="UPA00253">
    <property type="reaction ID" value="UER00332"/>
</dbReference>
<keyword evidence="7 10" id="KW-0067">ATP-binding</keyword>
<evidence type="ECO:0000313" key="13">
    <source>
        <dbReference type="EMBL" id="PTQ55253.1"/>
    </source>
</evidence>
<evidence type="ECO:0000256" key="10">
    <source>
        <dbReference type="HAMAP-Rule" id="MF_00244"/>
    </source>
</evidence>
<comment type="similarity">
    <text evidence="10">Belongs to the NadD family.</text>
</comment>
<evidence type="ECO:0000256" key="7">
    <source>
        <dbReference type="ARBA" id="ARBA00022840"/>
    </source>
</evidence>
<evidence type="ECO:0000256" key="1">
    <source>
        <dbReference type="ARBA" id="ARBA00002324"/>
    </source>
</evidence>
<dbReference type="Gene3D" id="3.40.50.620">
    <property type="entry name" value="HUPs"/>
    <property type="match status" value="1"/>
</dbReference>
<keyword evidence="4 10" id="KW-0808">Transferase</keyword>
<feature type="region of interest" description="Disordered" evidence="11">
    <location>
        <begin position="198"/>
        <end position="221"/>
    </location>
</feature>
<evidence type="ECO:0000256" key="9">
    <source>
        <dbReference type="ARBA" id="ARBA00048721"/>
    </source>
</evidence>
<dbReference type="InterPro" id="IPR004821">
    <property type="entry name" value="Cyt_trans-like"/>
</dbReference>
<evidence type="ECO:0000256" key="5">
    <source>
        <dbReference type="ARBA" id="ARBA00022695"/>
    </source>
</evidence>
<comment type="caution">
    <text evidence="13">The sequence shown here is derived from an EMBL/GenBank/DDBJ whole genome shotgun (WGS) entry which is preliminary data.</text>
</comment>
<dbReference type="NCBIfam" id="TIGR00125">
    <property type="entry name" value="cyt_tran_rel"/>
    <property type="match status" value="1"/>
</dbReference>
<proteinExistence type="inferred from homology"/>
<comment type="function">
    <text evidence="1 10">Catalyzes the reversible adenylation of nicotinate mononucleotide (NaMN) to nicotinic acid adenine dinucleotide (NaAD).</text>
</comment>
<accession>A0A2R6XXW0</accession>
<name>A0A2R6XXW0_9BACL</name>
<comment type="catalytic activity">
    <reaction evidence="9 10">
        <text>nicotinate beta-D-ribonucleotide + ATP + H(+) = deamido-NAD(+) + diphosphate</text>
        <dbReference type="Rhea" id="RHEA:22860"/>
        <dbReference type="ChEBI" id="CHEBI:15378"/>
        <dbReference type="ChEBI" id="CHEBI:30616"/>
        <dbReference type="ChEBI" id="CHEBI:33019"/>
        <dbReference type="ChEBI" id="CHEBI:57502"/>
        <dbReference type="ChEBI" id="CHEBI:58437"/>
        <dbReference type="EC" id="2.7.7.18"/>
    </reaction>
</comment>
<comment type="pathway">
    <text evidence="2 10">Cofactor biosynthesis; NAD(+) biosynthesis; deamido-NAD(+) from nicotinate D-ribonucleotide: step 1/1.</text>
</comment>
<evidence type="ECO:0000259" key="12">
    <source>
        <dbReference type="Pfam" id="PF01467"/>
    </source>
</evidence>
<evidence type="ECO:0000256" key="3">
    <source>
        <dbReference type="ARBA" id="ARBA00022642"/>
    </source>
</evidence>
<dbReference type="InterPro" id="IPR014729">
    <property type="entry name" value="Rossmann-like_a/b/a_fold"/>
</dbReference>